<feature type="region of interest" description="Disordered" evidence="1">
    <location>
        <begin position="28"/>
        <end position="129"/>
    </location>
</feature>
<organism evidence="2 3">
    <name type="scientific">Mycena alexandri</name>
    <dbReference type="NCBI Taxonomy" id="1745969"/>
    <lineage>
        <taxon>Eukaryota</taxon>
        <taxon>Fungi</taxon>
        <taxon>Dikarya</taxon>
        <taxon>Basidiomycota</taxon>
        <taxon>Agaricomycotina</taxon>
        <taxon>Agaricomycetes</taxon>
        <taxon>Agaricomycetidae</taxon>
        <taxon>Agaricales</taxon>
        <taxon>Marasmiineae</taxon>
        <taxon>Mycenaceae</taxon>
        <taxon>Mycena</taxon>
    </lineage>
</organism>
<protein>
    <submittedName>
        <fullName evidence="2">Uncharacterized protein</fullName>
    </submittedName>
</protein>
<evidence type="ECO:0000256" key="1">
    <source>
        <dbReference type="SAM" id="MobiDB-lite"/>
    </source>
</evidence>
<sequence length="296" mass="31474">MEEDESESPNAVAIAAALRDAGVDELGRVDASSASSSAKQAGVKEEEKAEAKLGKAEEGELTESQLSRLTHVLERSALYSNDNSTTGKGKGGRGKETAKRRRADDEEDTNTKQESGPEEASASAPGFPQRKLITGATLHPYQLEGLQWMLGLDEQGISGILVKSGDGAASLLSSFFFVREREQRYPPMRCTPHFCLLLFVVPDTRRTSHGARAGVGSLCLARGCPTRAAFAVGGARSASDSNGEAVVFGARAGTSVHSRDARHPPGAHERRVHPDAHGPHNGQSQSKCSYPAVNQR</sequence>
<comment type="caution">
    <text evidence="2">The sequence shown here is derived from an EMBL/GenBank/DDBJ whole genome shotgun (WGS) entry which is preliminary data.</text>
</comment>
<evidence type="ECO:0000313" key="3">
    <source>
        <dbReference type="Proteomes" id="UP001218188"/>
    </source>
</evidence>
<gene>
    <name evidence="2" type="ORF">C8F04DRAFT_1173338</name>
</gene>
<keyword evidence="3" id="KW-1185">Reference proteome</keyword>
<accession>A0AAD6TJE2</accession>
<dbReference type="EMBL" id="JARJCM010000003">
    <property type="protein sequence ID" value="KAJ7046395.1"/>
    <property type="molecule type" value="Genomic_DNA"/>
</dbReference>
<reference evidence="2" key="1">
    <citation type="submission" date="2023-03" db="EMBL/GenBank/DDBJ databases">
        <title>Massive genome expansion in bonnet fungi (Mycena s.s.) driven by repeated elements and novel gene families across ecological guilds.</title>
        <authorList>
            <consortium name="Lawrence Berkeley National Laboratory"/>
            <person name="Harder C.B."/>
            <person name="Miyauchi S."/>
            <person name="Viragh M."/>
            <person name="Kuo A."/>
            <person name="Thoen E."/>
            <person name="Andreopoulos B."/>
            <person name="Lu D."/>
            <person name="Skrede I."/>
            <person name="Drula E."/>
            <person name="Henrissat B."/>
            <person name="Morin E."/>
            <person name="Kohler A."/>
            <person name="Barry K."/>
            <person name="LaButti K."/>
            <person name="Morin E."/>
            <person name="Salamov A."/>
            <person name="Lipzen A."/>
            <person name="Mereny Z."/>
            <person name="Hegedus B."/>
            <person name="Baldrian P."/>
            <person name="Stursova M."/>
            <person name="Weitz H."/>
            <person name="Taylor A."/>
            <person name="Grigoriev I.V."/>
            <person name="Nagy L.G."/>
            <person name="Martin F."/>
            <person name="Kauserud H."/>
        </authorList>
    </citation>
    <scope>NUCLEOTIDE SEQUENCE</scope>
    <source>
        <strain evidence="2">CBHHK200</strain>
    </source>
</reference>
<feature type="compositionally biased region" description="Basic and acidic residues" evidence="1">
    <location>
        <begin position="257"/>
        <end position="278"/>
    </location>
</feature>
<feature type="compositionally biased region" description="Basic and acidic residues" evidence="1">
    <location>
        <begin position="42"/>
        <end position="58"/>
    </location>
</feature>
<proteinExistence type="predicted"/>
<dbReference type="AlphaFoldDB" id="A0AAD6TJE2"/>
<evidence type="ECO:0000313" key="2">
    <source>
        <dbReference type="EMBL" id="KAJ7046395.1"/>
    </source>
</evidence>
<name>A0AAD6TJE2_9AGAR</name>
<dbReference type="Proteomes" id="UP001218188">
    <property type="component" value="Unassembled WGS sequence"/>
</dbReference>
<dbReference type="Gene3D" id="3.40.50.10810">
    <property type="entry name" value="Tandem AAA-ATPase domain"/>
    <property type="match status" value="1"/>
</dbReference>
<dbReference type="InterPro" id="IPR038718">
    <property type="entry name" value="SNF2-like_sf"/>
</dbReference>
<feature type="region of interest" description="Disordered" evidence="1">
    <location>
        <begin position="251"/>
        <end position="296"/>
    </location>
</feature>
<feature type="compositionally biased region" description="Polar residues" evidence="1">
    <location>
        <begin position="281"/>
        <end position="296"/>
    </location>
</feature>
<dbReference type="PANTHER" id="PTHR10799">
    <property type="entry name" value="SNF2/RAD54 HELICASE FAMILY"/>
    <property type="match status" value="1"/>
</dbReference>
<feature type="compositionally biased region" description="Low complexity" evidence="1">
    <location>
        <begin position="31"/>
        <end position="41"/>
    </location>
</feature>